<comment type="caution">
    <text evidence="3">The sequence shown here is derived from an EMBL/GenBank/DDBJ whole genome shotgun (WGS) entry which is preliminary data.</text>
</comment>
<dbReference type="PROSITE" id="PS51257">
    <property type="entry name" value="PROKAR_LIPOPROTEIN"/>
    <property type="match status" value="1"/>
</dbReference>
<dbReference type="Proteomes" id="UP000252884">
    <property type="component" value="Unassembled WGS sequence"/>
</dbReference>
<dbReference type="Gene3D" id="3.40.190.10">
    <property type="entry name" value="Periplasmic binding protein-like II"/>
    <property type="match status" value="1"/>
</dbReference>
<evidence type="ECO:0000256" key="2">
    <source>
        <dbReference type="SAM" id="SignalP"/>
    </source>
</evidence>
<dbReference type="PANTHER" id="PTHR42928:SF5">
    <property type="entry name" value="BLR1237 PROTEIN"/>
    <property type="match status" value="1"/>
</dbReference>
<dbReference type="SUPFAM" id="SSF53850">
    <property type="entry name" value="Periplasmic binding protein-like II"/>
    <property type="match status" value="1"/>
</dbReference>
<protein>
    <submittedName>
        <fullName evidence="3">Tripartite-type tricarboxylate transporter receptor subunit TctC</fullName>
    </submittedName>
</protein>
<evidence type="ECO:0000256" key="1">
    <source>
        <dbReference type="ARBA" id="ARBA00006987"/>
    </source>
</evidence>
<keyword evidence="4" id="KW-1185">Reference proteome</keyword>
<evidence type="ECO:0000313" key="4">
    <source>
        <dbReference type="Proteomes" id="UP000252884"/>
    </source>
</evidence>
<dbReference type="EMBL" id="QPJK01000006">
    <property type="protein sequence ID" value="RCW69224.1"/>
    <property type="molecule type" value="Genomic_DNA"/>
</dbReference>
<sequence>MNRRNTFAMLALALACKLAAAQAFPTKPITLIVPFPPGGSSDALARSLTTPLSQALGQPVIVESRPGAGATIGADFVAKSKADGYTLLMGAVHHTIATSVYKKLPYDFEKSFAPITTVALVPNVLVVNAKSAATDVKGLIALAKAAPGKVAYGSNGNGTVQHLIGTQFSGLAGVELVHVPYKGSAPLTTDLLGGQIDLSFDTLTPLVQHIKGGKLRALAVTTAKRSSTLPEVPTLAESGLPGFDQGTWFGILAPAATPRDTVARLNTEMAKIIHSPEFRKRMEEIGAEPVGDTAEQMAARIKDDTAKYARLVKDAKVAIE</sequence>
<dbReference type="PANTHER" id="PTHR42928">
    <property type="entry name" value="TRICARBOXYLATE-BINDING PROTEIN"/>
    <property type="match status" value="1"/>
</dbReference>
<accession>A0A368XT82</accession>
<keyword evidence="3" id="KW-0675">Receptor</keyword>
<feature type="signal peptide" evidence="2">
    <location>
        <begin position="1"/>
        <end position="23"/>
    </location>
</feature>
<dbReference type="InterPro" id="IPR042100">
    <property type="entry name" value="Bug_dom1"/>
</dbReference>
<keyword evidence="2" id="KW-0732">Signal</keyword>
<reference evidence="3 4" key="1">
    <citation type="submission" date="2018-07" db="EMBL/GenBank/DDBJ databases">
        <title>Genomic Encyclopedia of Type Strains, Phase IV (KMG-IV): sequencing the most valuable type-strain genomes for metagenomic binning, comparative biology and taxonomic classification.</title>
        <authorList>
            <person name="Goeker M."/>
        </authorList>
    </citation>
    <scope>NUCLEOTIDE SEQUENCE [LARGE SCALE GENOMIC DNA]</scope>
    <source>
        <strain evidence="3 4">DSM 21634</strain>
    </source>
</reference>
<proteinExistence type="inferred from homology"/>
<dbReference type="CDD" id="cd13578">
    <property type="entry name" value="PBP2_Bug27"/>
    <property type="match status" value="1"/>
</dbReference>
<comment type="similarity">
    <text evidence="1">Belongs to the UPF0065 (bug) family.</text>
</comment>
<name>A0A368XT82_9BURK</name>
<evidence type="ECO:0000313" key="3">
    <source>
        <dbReference type="EMBL" id="RCW69224.1"/>
    </source>
</evidence>
<dbReference type="PIRSF" id="PIRSF017082">
    <property type="entry name" value="YflP"/>
    <property type="match status" value="1"/>
</dbReference>
<organism evidence="3 4">
    <name type="scientific">Pseudorhodoferax soli</name>
    <dbReference type="NCBI Taxonomy" id="545864"/>
    <lineage>
        <taxon>Bacteria</taxon>
        <taxon>Pseudomonadati</taxon>
        <taxon>Pseudomonadota</taxon>
        <taxon>Betaproteobacteria</taxon>
        <taxon>Burkholderiales</taxon>
        <taxon>Comamonadaceae</taxon>
    </lineage>
</organism>
<gene>
    <name evidence="3" type="ORF">DES41_10695</name>
</gene>
<feature type="chain" id="PRO_5016910999" evidence="2">
    <location>
        <begin position="24"/>
        <end position="320"/>
    </location>
</feature>
<dbReference type="Gene3D" id="3.40.190.150">
    <property type="entry name" value="Bordetella uptake gene, domain 1"/>
    <property type="match status" value="1"/>
</dbReference>
<dbReference type="Pfam" id="PF03401">
    <property type="entry name" value="TctC"/>
    <property type="match status" value="1"/>
</dbReference>
<dbReference type="InterPro" id="IPR005064">
    <property type="entry name" value="BUG"/>
</dbReference>
<dbReference type="AlphaFoldDB" id="A0A368XT82"/>
<dbReference type="OrthoDB" id="8678477at2"/>
<dbReference type="RefSeq" id="WP_114469650.1">
    <property type="nucleotide sequence ID" value="NZ_QPJK01000006.1"/>
</dbReference>